<dbReference type="AlphaFoldDB" id="A0A494RCC1"/>
<sequence length="149" mass="15270">MATLALGALAIASTVHVGVEVWRVRAAKAAAVTPKRAAVAPTTKWTAPVPMLRVGAGQHKTAIAELLNSQLGGLGLTLTSVEVSSARPLGNGLRLAEVRIEARGDAAAAQAAAEWVAINREAVRMKSISTGLGPQDDSVASMVLLMVIS</sequence>
<name>A0A494RCC1_9CAUL</name>
<dbReference type="EMBL" id="CP032707">
    <property type="protein sequence ID" value="AYG93967.1"/>
    <property type="molecule type" value="Genomic_DNA"/>
</dbReference>
<accession>A0A494RCC1</accession>
<evidence type="ECO:0000313" key="1">
    <source>
        <dbReference type="EMBL" id="AYG93967.1"/>
    </source>
</evidence>
<dbReference type="Proteomes" id="UP000276984">
    <property type="component" value="Chromosome"/>
</dbReference>
<keyword evidence="2" id="KW-1185">Reference proteome</keyword>
<protein>
    <submittedName>
        <fullName evidence="1">Uncharacterized protein</fullName>
    </submittedName>
</protein>
<evidence type="ECO:0000313" key="2">
    <source>
        <dbReference type="Proteomes" id="UP000276984"/>
    </source>
</evidence>
<gene>
    <name evidence="1" type="ORF">D8I30_01255</name>
</gene>
<proteinExistence type="predicted"/>
<organism evidence="1 2">
    <name type="scientific">Brevundimonas naejangsanensis</name>
    <dbReference type="NCBI Taxonomy" id="588932"/>
    <lineage>
        <taxon>Bacteria</taxon>
        <taxon>Pseudomonadati</taxon>
        <taxon>Pseudomonadota</taxon>
        <taxon>Alphaproteobacteria</taxon>
        <taxon>Caulobacterales</taxon>
        <taxon>Caulobacteraceae</taxon>
        <taxon>Brevundimonas</taxon>
    </lineage>
</organism>
<reference evidence="1 2" key="1">
    <citation type="submission" date="2018-10" db="EMBL/GenBank/DDBJ databases">
        <title>Complete genome sequence of Brevundimonas naejangsanensis BRV3.</title>
        <authorList>
            <person name="Berrios L."/>
            <person name="Ely B."/>
        </authorList>
    </citation>
    <scope>NUCLEOTIDE SEQUENCE [LARGE SCALE GENOMIC DNA]</scope>
    <source>
        <strain evidence="1 2">BRV3</strain>
    </source>
</reference>